<dbReference type="OrthoDB" id="1685263at2"/>
<evidence type="ECO:0000313" key="2">
    <source>
        <dbReference type="Proteomes" id="UP000190080"/>
    </source>
</evidence>
<protein>
    <submittedName>
        <fullName evidence="1">Spore coat protein F</fullName>
    </submittedName>
</protein>
<dbReference type="Gene3D" id="1.20.1260.10">
    <property type="match status" value="1"/>
</dbReference>
<dbReference type="AlphaFoldDB" id="A0A1V4IDF1"/>
<dbReference type="InterPro" id="IPR012347">
    <property type="entry name" value="Ferritin-like"/>
</dbReference>
<gene>
    <name evidence="1" type="primary">cotF_2</name>
    <name evidence="1" type="ORF">CLORY_38250</name>
</gene>
<keyword evidence="1" id="KW-0946">Virion</keyword>
<dbReference type="STRING" id="1450648.CLORY_38250"/>
<sequence length="89" mass="10130">MANLSDQDILHDLLTTEKQVISAYSTGITETSCENLRNTLVNNFKAAEDIQYKVFDAMRQKGWYNIKQAPDNEVQQLKDKSNQMMGSLS</sequence>
<dbReference type="Pfam" id="PF07875">
    <property type="entry name" value="Coat_F"/>
    <property type="match status" value="1"/>
</dbReference>
<comment type="caution">
    <text evidence="1">The sequence shown here is derived from an EMBL/GenBank/DDBJ whole genome shotgun (WGS) entry which is preliminary data.</text>
</comment>
<dbReference type="Proteomes" id="UP000190080">
    <property type="component" value="Unassembled WGS sequence"/>
</dbReference>
<evidence type="ECO:0000313" key="1">
    <source>
        <dbReference type="EMBL" id="OPJ57973.1"/>
    </source>
</evidence>
<dbReference type="InterPro" id="IPR012851">
    <property type="entry name" value="Spore_coat_CotF-like"/>
</dbReference>
<accession>A0A1V4IDF1</accession>
<reference evidence="1 2" key="1">
    <citation type="submission" date="2017-03" db="EMBL/GenBank/DDBJ databases">
        <title>Genome sequence of Clostridium oryzae DSM 28571.</title>
        <authorList>
            <person name="Poehlein A."/>
            <person name="Daniel R."/>
        </authorList>
    </citation>
    <scope>NUCLEOTIDE SEQUENCE [LARGE SCALE GENOMIC DNA]</scope>
    <source>
        <strain evidence="1 2">DSM 28571</strain>
    </source>
</reference>
<name>A0A1V4IDF1_9CLOT</name>
<proteinExistence type="predicted"/>
<dbReference type="RefSeq" id="WP_079427481.1">
    <property type="nucleotide sequence ID" value="NZ_MZGV01000067.1"/>
</dbReference>
<keyword evidence="1" id="KW-0167">Capsid protein</keyword>
<keyword evidence="2" id="KW-1185">Reference proteome</keyword>
<dbReference type="EMBL" id="MZGV01000067">
    <property type="protein sequence ID" value="OPJ57973.1"/>
    <property type="molecule type" value="Genomic_DNA"/>
</dbReference>
<organism evidence="1 2">
    <name type="scientific">Clostridium oryzae</name>
    <dbReference type="NCBI Taxonomy" id="1450648"/>
    <lineage>
        <taxon>Bacteria</taxon>
        <taxon>Bacillati</taxon>
        <taxon>Bacillota</taxon>
        <taxon>Clostridia</taxon>
        <taxon>Eubacteriales</taxon>
        <taxon>Clostridiaceae</taxon>
        <taxon>Clostridium</taxon>
    </lineage>
</organism>